<evidence type="ECO:0000259" key="1">
    <source>
        <dbReference type="Pfam" id="PF20691"/>
    </source>
</evidence>
<dbReference type="InterPro" id="IPR049100">
    <property type="entry name" value="TAGT"/>
</dbReference>
<accession>A0A6J5LTQ2</accession>
<feature type="domain" description="TET-Associated Glycosyltransferase" evidence="1">
    <location>
        <begin position="8"/>
        <end position="221"/>
    </location>
</feature>
<sequence length="293" mass="33815">MSKHNPQFPLFIPSKGRFDTMITSRALDEIGVPHRIVVEEQEYKDYLAAVNGNKSKLVVLDLSYKQKYELCDDLGLTKSTGPGPARNFIWDYSKAEGHAWHWVMDDNIKCFRRMTDGARVKVADGAIFQAMEDFVLRYRNIGMAGPNYTMFAFGASKLPPFVLNTRIYSCNLIRNDLPYRWRGRYNEDTILSLDMLKAGWCTVQFNAFLQEKLRTQTIKGGNTEEFYAKEGTLNKSRMQTNIHPDVSRVVWKFGRWHHHVNYGPFKKNKLILKPNVAIDRAANEYGMALKKSI</sequence>
<dbReference type="EMBL" id="LR796317">
    <property type="protein sequence ID" value="CAB4136457.1"/>
    <property type="molecule type" value="Genomic_DNA"/>
</dbReference>
<proteinExistence type="predicted"/>
<evidence type="ECO:0000313" key="2">
    <source>
        <dbReference type="EMBL" id="CAB4136457.1"/>
    </source>
</evidence>
<reference evidence="2" key="1">
    <citation type="submission" date="2020-04" db="EMBL/GenBank/DDBJ databases">
        <authorList>
            <person name="Chiriac C."/>
            <person name="Salcher M."/>
            <person name="Ghai R."/>
            <person name="Kavagutti S V."/>
        </authorList>
    </citation>
    <scope>NUCLEOTIDE SEQUENCE</scope>
</reference>
<dbReference type="Pfam" id="PF20691">
    <property type="entry name" value="TAGT"/>
    <property type="match status" value="1"/>
</dbReference>
<name>A0A6J5LTQ2_9CAUD</name>
<protein>
    <recommendedName>
        <fullName evidence="1">TET-Associated Glycosyltransferase domain-containing protein</fullName>
    </recommendedName>
</protein>
<gene>
    <name evidence="2" type="ORF">UFOVP306_8</name>
</gene>
<organism evidence="2">
    <name type="scientific">uncultured Caudovirales phage</name>
    <dbReference type="NCBI Taxonomy" id="2100421"/>
    <lineage>
        <taxon>Viruses</taxon>
        <taxon>Duplodnaviria</taxon>
        <taxon>Heunggongvirae</taxon>
        <taxon>Uroviricota</taxon>
        <taxon>Caudoviricetes</taxon>
        <taxon>Peduoviridae</taxon>
        <taxon>Maltschvirus</taxon>
        <taxon>Maltschvirus maltsch</taxon>
    </lineage>
</organism>